<evidence type="ECO:0000313" key="2">
    <source>
        <dbReference type="Proteomes" id="UP001627154"/>
    </source>
</evidence>
<keyword evidence="2" id="KW-1185">Reference proteome</keyword>
<name>A0ABD2XK16_9HYME</name>
<gene>
    <name evidence="1" type="ORF">TKK_002128</name>
</gene>
<organism evidence="1 2">
    <name type="scientific">Trichogramma kaykai</name>
    <dbReference type="NCBI Taxonomy" id="54128"/>
    <lineage>
        <taxon>Eukaryota</taxon>
        <taxon>Metazoa</taxon>
        <taxon>Ecdysozoa</taxon>
        <taxon>Arthropoda</taxon>
        <taxon>Hexapoda</taxon>
        <taxon>Insecta</taxon>
        <taxon>Pterygota</taxon>
        <taxon>Neoptera</taxon>
        <taxon>Endopterygota</taxon>
        <taxon>Hymenoptera</taxon>
        <taxon>Apocrita</taxon>
        <taxon>Proctotrupomorpha</taxon>
        <taxon>Chalcidoidea</taxon>
        <taxon>Trichogrammatidae</taxon>
        <taxon>Trichogramma</taxon>
    </lineage>
</organism>
<evidence type="ECO:0000313" key="1">
    <source>
        <dbReference type="EMBL" id="KAL3405071.1"/>
    </source>
</evidence>
<dbReference type="AlphaFoldDB" id="A0ABD2XK16"/>
<protein>
    <submittedName>
        <fullName evidence="1">Uncharacterized protein</fullName>
    </submittedName>
</protein>
<reference evidence="1 2" key="1">
    <citation type="journal article" date="2024" name="bioRxiv">
        <title>A reference genome for Trichogramma kaykai: A tiny desert-dwelling parasitoid wasp with competing sex-ratio distorters.</title>
        <authorList>
            <person name="Culotta J."/>
            <person name="Lindsey A.R."/>
        </authorList>
    </citation>
    <scope>NUCLEOTIDE SEQUENCE [LARGE SCALE GENOMIC DNA]</scope>
    <source>
        <strain evidence="1 2">KSX58</strain>
    </source>
</reference>
<dbReference type="Proteomes" id="UP001627154">
    <property type="component" value="Unassembled WGS sequence"/>
</dbReference>
<proteinExistence type="predicted"/>
<comment type="caution">
    <text evidence="1">The sequence shown here is derived from an EMBL/GenBank/DDBJ whole genome shotgun (WGS) entry which is preliminary data.</text>
</comment>
<dbReference type="EMBL" id="JBJJXI010000021">
    <property type="protein sequence ID" value="KAL3405071.1"/>
    <property type="molecule type" value="Genomic_DNA"/>
</dbReference>
<accession>A0ABD2XK16</accession>
<sequence>MQVSAHLYCCGNGRYGEQTIRKVLLLVVHTQRDRSSYGHTRTITVYALTSSNGRVAAAPLRVKRNGQINRCKFFFRCYLASTSILSAIHTGLHDRVVAATARRYSGCYVCSMMLYTHTRGYSMNGLPTNSSRCCSWTPWAHEFETRK</sequence>